<evidence type="ECO:0000256" key="1">
    <source>
        <dbReference type="ARBA" id="ARBA00022763"/>
    </source>
</evidence>
<evidence type="ECO:0000256" key="2">
    <source>
        <dbReference type="ARBA" id="ARBA00023204"/>
    </source>
</evidence>
<reference evidence="4 5" key="1">
    <citation type="journal article" date="2011" name="Proc. Natl. Acad. Sci. U.S.A.">
        <title>Evolutionary erosion of yeast sex chromosomes by mating-type switching accidents.</title>
        <authorList>
            <person name="Gordon J.L."/>
            <person name="Armisen D."/>
            <person name="Proux-Wera E."/>
            <person name="Oheigeartaigh S.S."/>
            <person name="Byrne K.P."/>
            <person name="Wolfe K.H."/>
        </authorList>
    </citation>
    <scope>NUCLEOTIDE SEQUENCE [LARGE SCALE GENOMIC DNA]</scope>
    <source>
        <strain evidence="5">ATCC 24235 / CBS 4417 / NBRC 1672 / NRRL Y-8282 / UCD 70-5</strain>
    </source>
</reference>
<dbReference type="GO" id="GO:0005634">
    <property type="term" value="C:nucleus"/>
    <property type="evidence" value="ECO:0007669"/>
    <property type="project" value="TreeGrafter"/>
</dbReference>
<dbReference type="GeneID" id="11535307"/>
<dbReference type="Gene3D" id="1.10.1670.40">
    <property type="match status" value="1"/>
</dbReference>
<dbReference type="Proteomes" id="UP000005666">
    <property type="component" value="Chromosome 3"/>
</dbReference>
<dbReference type="OMA" id="FMFILWR"/>
<protein>
    <recommendedName>
        <fullName evidence="3">HhH-GPD domain-containing protein</fullName>
    </recommendedName>
</protein>
<dbReference type="Gene3D" id="1.10.340.30">
    <property type="entry name" value="Hypothetical protein, domain 2"/>
    <property type="match status" value="1"/>
</dbReference>
<dbReference type="OrthoDB" id="415889at2759"/>
<dbReference type="SUPFAM" id="SSF48150">
    <property type="entry name" value="DNA-glycosylase"/>
    <property type="match status" value="1"/>
</dbReference>
<dbReference type="GO" id="GO:0032993">
    <property type="term" value="C:protein-DNA complex"/>
    <property type="evidence" value="ECO:0007669"/>
    <property type="project" value="TreeGrafter"/>
</dbReference>
<evidence type="ECO:0000259" key="3">
    <source>
        <dbReference type="SMART" id="SM00478"/>
    </source>
</evidence>
<keyword evidence="2" id="KW-0234">DNA repair</keyword>
<keyword evidence="1" id="KW-0227">DNA damage</keyword>
<accession>G8BRQ6</accession>
<dbReference type="AlphaFoldDB" id="G8BRQ6"/>
<dbReference type="HOGENOM" id="CLU_000445_72_4_1"/>
<dbReference type="PANTHER" id="PTHR43003:SF5">
    <property type="entry name" value="DNA-3-METHYLADENINE GLYCOSYLASE"/>
    <property type="match status" value="1"/>
</dbReference>
<dbReference type="GO" id="GO:0032131">
    <property type="term" value="F:alkylated DNA binding"/>
    <property type="evidence" value="ECO:0007669"/>
    <property type="project" value="TreeGrafter"/>
</dbReference>
<gene>
    <name evidence="4" type="primary">TPHA0C02790</name>
    <name evidence="4" type="ordered locus">TPHA_0C02790</name>
</gene>
<proteinExistence type="predicted"/>
<dbReference type="SMART" id="SM00478">
    <property type="entry name" value="ENDO3c"/>
    <property type="match status" value="1"/>
</dbReference>
<dbReference type="RefSeq" id="XP_003684866.1">
    <property type="nucleotide sequence ID" value="XM_003684818.1"/>
</dbReference>
<dbReference type="InterPro" id="IPR051912">
    <property type="entry name" value="Alkylbase_DNA_Glycosylase/TA"/>
</dbReference>
<keyword evidence="5" id="KW-1185">Reference proteome</keyword>
<dbReference type="EMBL" id="HE612858">
    <property type="protein sequence ID" value="CCE62432.1"/>
    <property type="molecule type" value="Genomic_DNA"/>
</dbReference>
<name>G8BRQ6_TETPH</name>
<sequence>MTTSEEKGSKKRTREAIKEEEIVDSKALSQEFIEAHTPEFIEGCKFILEKDPSLFDVLTSGNFINFEIDKKGDEITDTEMRVENFFHRLTFVIIAQQISNKASLSIKQKYLDIFDNEKPTIKTVYERFHGEDGNEFKSQIRAAGFSGRKLSYFESLTDYFFEKKTEIENLFFINKADDDIIIDHLVTNIKGIGPWSAKMFLTMDLKRPNVFAADDLGVARGCSLYFERRPDILKDLTSKRTQKIKSKFNKAKRPTFKVYDHDLVESCGELFAPHRTVFMYLLWRLSSTRVDAMTKKRIRIDPIY</sequence>
<dbReference type="GO" id="GO:0006307">
    <property type="term" value="P:DNA alkylation repair"/>
    <property type="evidence" value="ECO:0007669"/>
    <property type="project" value="EnsemblFungi"/>
</dbReference>
<dbReference type="InterPro" id="IPR003265">
    <property type="entry name" value="HhH-GPD_domain"/>
</dbReference>
<organism evidence="4 5">
    <name type="scientific">Tetrapisispora phaffii (strain ATCC 24235 / CBS 4417 / NBRC 1672 / NRRL Y-8282 / UCD 70-5)</name>
    <name type="common">Yeast</name>
    <name type="synonym">Fabospora phaffii</name>
    <dbReference type="NCBI Taxonomy" id="1071381"/>
    <lineage>
        <taxon>Eukaryota</taxon>
        <taxon>Fungi</taxon>
        <taxon>Dikarya</taxon>
        <taxon>Ascomycota</taxon>
        <taxon>Saccharomycotina</taxon>
        <taxon>Saccharomycetes</taxon>
        <taxon>Saccharomycetales</taxon>
        <taxon>Saccharomycetaceae</taxon>
        <taxon>Tetrapisispora</taxon>
    </lineage>
</organism>
<dbReference type="KEGG" id="tpf:TPHA_0C02790"/>
<dbReference type="PANTHER" id="PTHR43003">
    <property type="entry name" value="DNA-3-METHYLADENINE GLYCOSYLASE"/>
    <property type="match status" value="1"/>
</dbReference>
<dbReference type="eggNOG" id="KOG1918">
    <property type="taxonomic scope" value="Eukaryota"/>
</dbReference>
<dbReference type="GO" id="GO:0043916">
    <property type="term" value="F:DNA-7-methylguanine glycosylase activity"/>
    <property type="evidence" value="ECO:0007669"/>
    <property type="project" value="TreeGrafter"/>
</dbReference>
<evidence type="ECO:0000313" key="5">
    <source>
        <dbReference type="Proteomes" id="UP000005666"/>
    </source>
</evidence>
<evidence type="ECO:0000313" key="4">
    <source>
        <dbReference type="EMBL" id="CCE62432.1"/>
    </source>
</evidence>
<dbReference type="GO" id="GO:0008725">
    <property type="term" value="F:DNA-3-methyladenine glycosylase activity"/>
    <property type="evidence" value="ECO:0007669"/>
    <property type="project" value="EnsemblFungi"/>
</dbReference>
<dbReference type="InterPro" id="IPR011257">
    <property type="entry name" value="DNA_glycosylase"/>
</dbReference>
<dbReference type="STRING" id="1071381.G8BRQ6"/>
<feature type="domain" description="HhH-GPD" evidence="3">
    <location>
        <begin position="94"/>
        <end position="269"/>
    </location>
</feature>
<dbReference type="GO" id="GO:0006285">
    <property type="term" value="P:base-excision repair, AP site formation"/>
    <property type="evidence" value="ECO:0007669"/>
    <property type="project" value="EnsemblFungi"/>
</dbReference>